<name>A0A0X8VET4_ANAPI</name>
<dbReference type="Proteomes" id="UP000184204">
    <property type="component" value="Unassembled WGS sequence"/>
</dbReference>
<dbReference type="Gene3D" id="3.30.1240.10">
    <property type="match status" value="1"/>
</dbReference>
<evidence type="ECO:0000313" key="9">
    <source>
        <dbReference type="Proteomes" id="UP000068026"/>
    </source>
</evidence>
<dbReference type="Pfam" id="PF08282">
    <property type="entry name" value="Hydrolase_3"/>
    <property type="match status" value="1"/>
</dbReference>
<organism evidence="8 10">
    <name type="scientific">Anaerotignum propionicum DSM 1682</name>
    <dbReference type="NCBI Taxonomy" id="991789"/>
    <lineage>
        <taxon>Bacteria</taxon>
        <taxon>Bacillati</taxon>
        <taxon>Bacillota</taxon>
        <taxon>Clostridia</taxon>
        <taxon>Lachnospirales</taxon>
        <taxon>Anaerotignaceae</taxon>
        <taxon>Anaerotignum</taxon>
    </lineage>
</organism>
<reference evidence="9" key="2">
    <citation type="submission" date="2016-01" db="EMBL/GenBank/DDBJ databases">
        <authorList>
            <person name="Poehlein A."/>
            <person name="Schlien K."/>
            <person name="Gottschalk G."/>
            <person name="Buckel W."/>
            <person name="Daniel R."/>
        </authorList>
    </citation>
    <scope>NUCLEOTIDE SEQUENCE [LARGE SCALE GENOMIC DNA]</scope>
    <source>
        <strain evidence="9">X2</strain>
    </source>
</reference>
<gene>
    <name evidence="7" type="ORF">CPRO_28140</name>
    <name evidence="8" type="ORF">SAMN02745151_02470</name>
</gene>
<sequence length="455" mass="51330">MAYFPRIGMRMIKTAIAVGICFLISSLTGGNGKPIFSAIAAIICMQPYVEHSVDVAFNRIIGTIIGAVFGLIAASVSLYIPPEYEYVHFLVISLTVIPVLYTTVLLKKPGASALAGVVLLSVTLSTGDSTPLMDAVNRSVETIVGILVSLGVNMAHLPRRKEKDFLFVSGFDGVIYGEKTGMTPYSIFELNQLLKDGMAFTIATERTPASLMADIGMLHMKLPIIAMDGAVLYDMNEKRYLACHGLSKAMTEKIEAFLRELDLHYFLNVVWQDVLLIYYHDFKNEEEQKLYHQLRLSPHRNYVYGERPEEGIVVYILLVVKDETADFVTEKLVEIDKERELLFLRDKLETPKDYCHLKIYHKNATKEYMMNRLLEKMPQKKTVVFGSNKNDASMMQAADLSFVTVDASEDAVKAADYQLRGAGDSIVRKMFHIYEPLPWQSLPKELRNEKKKKVK</sequence>
<dbReference type="GO" id="GO:0016791">
    <property type="term" value="F:phosphatase activity"/>
    <property type="evidence" value="ECO:0007669"/>
    <property type="project" value="TreeGrafter"/>
</dbReference>
<evidence type="ECO:0000313" key="8">
    <source>
        <dbReference type="EMBL" id="SHF00316.1"/>
    </source>
</evidence>
<evidence type="ECO:0000313" key="10">
    <source>
        <dbReference type="Proteomes" id="UP000184204"/>
    </source>
</evidence>
<keyword evidence="3 6" id="KW-0812">Transmembrane</keyword>
<dbReference type="GO" id="GO:0005886">
    <property type="term" value="C:plasma membrane"/>
    <property type="evidence" value="ECO:0007669"/>
    <property type="project" value="UniProtKB-SubCell"/>
</dbReference>
<evidence type="ECO:0000256" key="3">
    <source>
        <dbReference type="ARBA" id="ARBA00022692"/>
    </source>
</evidence>
<reference evidence="8" key="3">
    <citation type="submission" date="2016-11" db="EMBL/GenBank/DDBJ databases">
        <authorList>
            <person name="Varghese N."/>
            <person name="Submissions S."/>
        </authorList>
    </citation>
    <scope>NUCLEOTIDE SEQUENCE</scope>
    <source>
        <strain evidence="8">DSM 1682</strain>
    </source>
</reference>
<evidence type="ECO:0000256" key="6">
    <source>
        <dbReference type="SAM" id="Phobius"/>
    </source>
</evidence>
<dbReference type="RefSeq" id="WP_066053052.1">
    <property type="nucleotide sequence ID" value="NZ_CP014223.1"/>
</dbReference>
<evidence type="ECO:0000256" key="4">
    <source>
        <dbReference type="ARBA" id="ARBA00022989"/>
    </source>
</evidence>
<reference evidence="10" key="4">
    <citation type="submission" date="2016-11" db="EMBL/GenBank/DDBJ databases">
        <authorList>
            <person name="Jaros S."/>
            <person name="Januszkiewicz K."/>
            <person name="Wedrychowicz H."/>
        </authorList>
    </citation>
    <scope>NUCLEOTIDE SEQUENCE [LARGE SCALE GENOMIC DNA]</scope>
    <source>
        <strain evidence="10">DSM 1682</strain>
    </source>
</reference>
<dbReference type="PANTHER" id="PTHR10000">
    <property type="entry name" value="PHOSPHOSERINE PHOSPHATASE"/>
    <property type="match status" value="1"/>
</dbReference>
<dbReference type="OrthoDB" id="1653617at2"/>
<feature type="transmembrane region" description="Helical" evidence="6">
    <location>
        <begin position="60"/>
        <end position="80"/>
    </location>
</feature>
<evidence type="ECO:0000313" key="7">
    <source>
        <dbReference type="EMBL" id="AMJ42357.1"/>
    </source>
</evidence>
<dbReference type="SUPFAM" id="SSF56784">
    <property type="entry name" value="HAD-like"/>
    <property type="match status" value="1"/>
</dbReference>
<dbReference type="AlphaFoldDB" id="A0A0X8VET4"/>
<comment type="subcellular location">
    <subcellularLocation>
        <location evidence="1">Cell membrane</location>
        <topology evidence="1">Multi-pass membrane protein</topology>
    </subcellularLocation>
</comment>
<dbReference type="PANTHER" id="PTHR10000:SF8">
    <property type="entry name" value="HAD SUPERFAMILY HYDROLASE-LIKE, TYPE 3"/>
    <property type="match status" value="1"/>
</dbReference>
<dbReference type="GO" id="GO:0000287">
    <property type="term" value="F:magnesium ion binding"/>
    <property type="evidence" value="ECO:0007669"/>
    <property type="project" value="TreeGrafter"/>
</dbReference>
<feature type="transmembrane region" description="Helical" evidence="6">
    <location>
        <begin position="86"/>
        <end position="106"/>
    </location>
</feature>
<keyword evidence="9" id="KW-1185">Reference proteome</keyword>
<dbReference type="InterPro" id="IPR023214">
    <property type="entry name" value="HAD_sf"/>
</dbReference>
<dbReference type="InterPro" id="IPR010343">
    <property type="entry name" value="ArAE_1"/>
</dbReference>
<dbReference type="GO" id="GO:0005829">
    <property type="term" value="C:cytosol"/>
    <property type="evidence" value="ECO:0007669"/>
    <property type="project" value="TreeGrafter"/>
</dbReference>
<evidence type="ECO:0000256" key="1">
    <source>
        <dbReference type="ARBA" id="ARBA00004651"/>
    </source>
</evidence>
<dbReference type="Pfam" id="PF06081">
    <property type="entry name" value="ArAE_1"/>
    <property type="match status" value="1"/>
</dbReference>
<dbReference type="KEGG" id="cpro:CPRO_28140"/>
<dbReference type="EMBL" id="FQUA01000013">
    <property type="protein sequence ID" value="SHF00316.1"/>
    <property type="molecule type" value="Genomic_DNA"/>
</dbReference>
<keyword evidence="5 6" id="KW-0472">Membrane</keyword>
<evidence type="ECO:0000256" key="2">
    <source>
        <dbReference type="ARBA" id="ARBA00022475"/>
    </source>
</evidence>
<dbReference type="Gene3D" id="3.40.50.1000">
    <property type="entry name" value="HAD superfamily/HAD-like"/>
    <property type="match status" value="1"/>
</dbReference>
<evidence type="ECO:0000256" key="5">
    <source>
        <dbReference type="ARBA" id="ARBA00023136"/>
    </source>
</evidence>
<reference evidence="7 9" key="1">
    <citation type="journal article" date="2016" name="Genome Announc.">
        <title>Complete Genome Sequence of the Amino Acid-Fermenting Clostridium propionicum X2 (DSM 1682).</title>
        <authorList>
            <person name="Poehlein A."/>
            <person name="Schlien K."/>
            <person name="Chowdhury N.P."/>
            <person name="Gottschalk G."/>
            <person name="Buckel W."/>
            <person name="Daniel R."/>
        </authorList>
    </citation>
    <scope>NUCLEOTIDE SEQUENCE [LARGE SCALE GENOMIC DNA]</scope>
    <source>
        <strain evidence="7 9">X2</strain>
    </source>
</reference>
<dbReference type="Proteomes" id="UP000068026">
    <property type="component" value="Chromosome"/>
</dbReference>
<keyword evidence="4 6" id="KW-1133">Transmembrane helix</keyword>
<accession>A0A0X8VET4</accession>
<proteinExistence type="predicted"/>
<protein>
    <submittedName>
        <fullName evidence="7">Pyridoxal phosphate (PLP) phosphatase</fullName>
    </submittedName>
</protein>
<keyword evidence="2" id="KW-1003">Cell membrane</keyword>
<dbReference type="InterPro" id="IPR036412">
    <property type="entry name" value="HAD-like_sf"/>
</dbReference>
<dbReference type="EMBL" id="CP014223">
    <property type="protein sequence ID" value="AMJ42357.1"/>
    <property type="molecule type" value="Genomic_DNA"/>
</dbReference>